<dbReference type="PANTHER" id="PTHR43800:SF1">
    <property type="entry name" value="PEPTIDYL-LYSINE N-ACETYLTRANSFERASE YJAB"/>
    <property type="match status" value="1"/>
</dbReference>
<reference evidence="4" key="2">
    <citation type="submission" date="2020-09" db="EMBL/GenBank/DDBJ databases">
        <authorList>
            <person name="Sun Q."/>
            <person name="Zhou Y."/>
        </authorList>
    </citation>
    <scope>NUCLEOTIDE SEQUENCE</scope>
    <source>
        <strain evidence="4">CGMCC 1.15725</strain>
    </source>
</reference>
<organism evidence="4 5">
    <name type="scientific">Aliidongia dinghuensis</name>
    <dbReference type="NCBI Taxonomy" id="1867774"/>
    <lineage>
        <taxon>Bacteria</taxon>
        <taxon>Pseudomonadati</taxon>
        <taxon>Pseudomonadota</taxon>
        <taxon>Alphaproteobacteria</taxon>
        <taxon>Rhodospirillales</taxon>
        <taxon>Dongiaceae</taxon>
        <taxon>Aliidongia</taxon>
    </lineage>
</organism>
<evidence type="ECO:0000313" key="5">
    <source>
        <dbReference type="Proteomes" id="UP000646365"/>
    </source>
</evidence>
<keyword evidence="5" id="KW-1185">Reference proteome</keyword>
<evidence type="ECO:0000313" key="4">
    <source>
        <dbReference type="EMBL" id="GGE99961.1"/>
    </source>
</evidence>
<dbReference type="PANTHER" id="PTHR43800">
    <property type="entry name" value="PEPTIDYL-LYSINE N-ACETYLTRANSFERASE YJAB"/>
    <property type="match status" value="1"/>
</dbReference>
<dbReference type="AlphaFoldDB" id="A0A8J3E0A3"/>
<dbReference type="GO" id="GO:0016747">
    <property type="term" value="F:acyltransferase activity, transferring groups other than amino-acyl groups"/>
    <property type="evidence" value="ECO:0007669"/>
    <property type="project" value="InterPro"/>
</dbReference>
<feature type="domain" description="N-acetyltransferase" evidence="3">
    <location>
        <begin position="40"/>
        <end position="190"/>
    </location>
</feature>
<protein>
    <submittedName>
        <fullName evidence="4">N-acetyltransferase</fullName>
    </submittedName>
</protein>
<dbReference type="Proteomes" id="UP000646365">
    <property type="component" value="Unassembled WGS sequence"/>
</dbReference>
<dbReference type="CDD" id="cd04301">
    <property type="entry name" value="NAT_SF"/>
    <property type="match status" value="1"/>
</dbReference>
<evidence type="ECO:0000256" key="2">
    <source>
        <dbReference type="ARBA" id="ARBA00023315"/>
    </source>
</evidence>
<accession>A0A8J3E0A3</accession>
<dbReference type="InterPro" id="IPR016181">
    <property type="entry name" value="Acyl_CoA_acyltransferase"/>
</dbReference>
<reference evidence="4" key="1">
    <citation type="journal article" date="2014" name="Int. J. Syst. Evol. Microbiol.">
        <title>Complete genome sequence of Corynebacterium casei LMG S-19264T (=DSM 44701T), isolated from a smear-ripened cheese.</title>
        <authorList>
            <consortium name="US DOE Joint Genome Institute (JGI-PGF)"/>
            <person name="Walter F."/>
            <person name="Albersmeier A."/>
            <person name="Kalinowski J."/>
            <person name="Ruckert C."/>
        </authorList>
    </citation>
    <scope>NUCLEOTIDE SEQUENCE</scope>
    <source>
        <strain evidence="4">CGMCC 1.15725</strain>
    </source>
</reference>
<evidence type="ECO:0000256" key="1">
    <source>
        <dbReference type="ARBA" id="ARBA00022679"/>
    </source>
</evidence>
<dbReference type="Gene3D" id="3.40.630.30">
    <property type="match status" value="1"/>
</dbReference>
<dbReference type="RefSeq" id="WP_189041502.1">
    <property type="nucleotide sequence ID" value="NZ_BMJQ01000001.1"/>
</dbReference>
<dbReference type="InterPro" id="IPR000182">
    <property type="entry name" value="GNAT_dom"/>
</dbReference>
<keyword evidence="2" id="KW-0012">Acyltransferase</keyword>
<sequence length="198" mass="22365">MMLSDGYADVPAGKIAAVVTSLEMTERPTLRPDPPAAAGYGLRRETKADLDGFRALFRRVGQNYLWFSRLRMSDDRLAAELHDPKMELSALSRDGEDLGLLLLDFRRANEVELSFFGVTDELVGTGAGRWLMNRAIERAWTAPIRRFWVHTCTLDHPAALGFYLRSGFQAYRRQIEIADDPRLLGYLPRDAAPQIPII</sequence>
<keyword evidence="1" id="KW-0808">Transferase</keyword>
<dbReference type="SUPFAM" id="SSF55729">
    <property type="entry name" value="Acyl-CoA N-acyltransferases (Nat)"/>
    <property type="match status" value="1"/>
</dbReference>
<dbReference type="EMBL" id="BMJQ01000001">
    <property type="protein sequence ID" value="GGE99961.1"/>
    <property type="molecule type" value="Genomic_DNA"/>
</dbReference>
<proteinExistence type="predicted"/>
<name>A0A8J3E0A3_9PROT</name>
<gene>
    <name evidence="4" type="ORF">GCM10011611_01950</name>
</gene>
<dbReference type="PROSITE" id="PS51186">
    <property type="entry name" value="GNAT"/>
    <property type="match status" value="1"/>
</dbReference>
<comment type="caution">
    <text evidence="4">The sequence shown here is derived from an EMBL/GenBank/DDBJ whole genome shotgun (WGS) entry which is preliminary data.</text>
</comment>
<evidence type="ECO:0000259" key="3">
    <source>
        <dbReference type="PROSITE" id="PS51186"/>
    </source>
</evidence>
<dbReference type="Pfam" id="PF00583">
    <property type="entry name" value="Acetyltransf_1"/>
    <property type="match status" value="1"/>
</dbReference>